<dbReference type="eggNOG" id="COG1619">
    <property type="taxonomic scope" value="Bacteria"/>
</dbReference>
<dbReference type="InterPro" id="IPR040921">
    <property type="entry name" value="Peptidase_S66C"/>
</dbReference>
<feature type="domain" description="LD-carboxypeptidase C-terminal" evidence="5">
    <location>
        <begin position="215"/>
        <end position="328"/>
    </location>
</feature>
<dbReference type="Gene3D" id="3.50.30.60">
    <property type="entry name" value="LD-carboxypeptidase A C-terminal domain-like"/>
    <property type="match status" value="1"/>
</dbReference>
<dbReference type="EMBL" id="CP001814">
    <property type="protein sequence ID" value="ACZ87193.1"/>
    <property type="molecule type" value="Genomic_DNA"/>
</dbReference>
<evidence type="ECO:0000256" key="3">
    <source>
        <dbReference type="PIRSR" id="PIRSR028757-1"/>
    </source>
</evidence>
<evidence type="ECO:0000256" key="2">
    <source>
        <dbReference type="ARBA" id="ARBA00022801"/>
    </source>
</evidence>
<feature type="active site" description="Charge relay system" evidence="3">
    <location>
        <position position="246"/>
    </location>
</feature>
<gene>
    <name evidence="6" type="ordered locus">Sros_4304</name>
</gene>
<dbReference type="HOGENOM" id="CLU_034346_1_1_11"/>
<proteinExistence type="inferred from homology"/>
<dbReference type="Gene3D" id="3.40.50.10740">
    <property type="entry name" value="Class I glutamine amidotransferase-like"/>
    <property type="match status" value="1"/>
</dbReference>
<name>D2AZV9_STRRD</name>
<comment type="similarity">
    <text evidence="1">Belongs to the peptidase S66 family.</text>
</comment>
<evidence type="ECO:0000256" key="1">
    <source>
        <dbReference type="ARBA" id="ARBA00010233"/>
    </source>
</evidence>
<dbReference type="InterPro" id="IPR027461">
    <property type="entry name" value="Carboxypeptidase_A_C_sf"/>
</dbReference>
<dbReference type="KEGG" id="sro:Sros_4304"/>
<sequence>MTRDGRQVSSRVIRPPALCAGDVVAIVSPSGGAAGAYPRRFDRALAALREAGLVGKPMRNARLNRSLTSATPQERVADLHEAFADPEVKGIICAVGGRLSSQLLGLLDYNLIAHNPKVFCGYSDATALHVAIHTICGLVTFYGPALMPDWGEWPTPRPETVTHFLRVVGRGVPSGPTPRFPVLVDEFVSWDSAEDRLRRVDPGPAQVALRQGHATGTLLVGCLPVLRELAGTPWQPRFAGRILVLETPQLPYNMEQATSDLWHLRNMGVFKEIEALAIGRPYSRDQAAALRAAVLEVVAPYSFPVLAELPCGHSSPILTLPLGIAATVSGDELVVRQNAVIGTERTASDVSTACHHAPGDSEEW</sequence>
<dbReference type="MEROPS" id="S66.003"/>
<dbReference type="PANTHER" id="PTHR30237:SF4">
    <property type="entry name" value="LD-CARBOXYPEPTIDASE C-TERMINAL DOMAIN-CONTAINING PROTEIN"/>
    <property type="match status" value="1"/>
</dbReference>
<dbReference type="CDD" id="cd07062">
    <property type="entry name" value="Peptidase_S66_mccF_like"/>
    <property type="match status" value="1"/>
</dbReference>
<organism evidence="6 7">
    <name type="scientific">Streptosporangium roseum (strain ATCC 12428 / DSM 43021 / JCM 3005 / KCTC 9067 / NCIMB 10171 / NRRL 2505 / NI 9100)</name>
    <dbReference type="NCBI Taxonomy" id="479432"/>
    <lineage>
        <taxon>Bacteria</taxon>
        <taxon>Bacillati</taxon>
        <taxon>Actinomycetota</taxon>
        <taxon>Actinomycetes</taxon>
        <taxon>Streptosporangiales</taxon>
        <taxon>Streptosporangiaceae</taxon>
        <taxon>Streptosporangium</taxon>
    </lineage>
</organism>
<dbReference type="InterPro" id="IPR003507">
    <property type="entry name" value="S66_fam"/>
</dbReference>
<dbReference type="PIRSF" id="PIRSF028757">
    <property type="entry name" value="LD-carboxypeptidase"/>
    <property type="match status" value="1"/>
</dbReference>
<dbReference type="GO" id="GO:0016787">
    <property type="term" value="F:hydrolase activity"/>
    <property type="evidence" value="ECO:0007669"/>
    <property type="project" value="UniProtKB-KW"/>
</dbReference>
<dbReference type="Pfam" id="PF02016">
    <property type="entry name" value="Peptidase_S66"/>
    <property type="match status" value="1"/>
</dbReference>
<accession>D2AZV9</accession>
<evidence type="ECO:0000259" key="5">
    <source>
        <dbReference type="Pfam" id="PF17676"/>
    </source>
</evidence>
<dbReference type="AlphaFoldDB" id="D2AZV9"/>
<protein>
    <submittedName>
        <fullName evidence="6">MccF-like protein</fullName>
    </submittedName>
</protein>
<dbReference type="STRING" id="479432.Sros_4304"/>
<keyword evidence="7" id="KW-1185">Reference proteome</keyword>
<dbReference type="SUPFAM" id="SSF52317">
    <property type="entry name" value="Class I glutamine amidotransferase-like"/>
    <property type="match status" value="1"/>
</dbReference>
<evidence type="ECO:0000259" key="4">
    <source>
        <dbReference type="Pfam" id="PF02016"/>
    </source>
</evidence>
<reference evidence="6 7" key="1">
    <citation type="journal article" date="2010" name="Stand. Genomic Sci.">
        <title>Complete genome sequence of Streptosporangium roseum type strain (NI 9100).</title>
        <authorList>
            <person name="Nolan M."/>
            <person name="Sikorski J."/>
            <person name="Jando M."/>
            <person name="Lucas S."/>
            <person name="Lapidus A."/>
            <person name="Glavina Del Rio T."/>
            <person name="Chen F."/>
            <person name="Tice H."/>
            <person name="Pitluck S."/>
            <person name="Cheng J.F."/>
            <person name="Chertkov O."/>
            <person name="Sims D."/>
            <person name="Meincke L."/>
            <person name="Brettin T."/>
            <person name="Han C."/>
            <person name="Detter J.C."/>
            <person name="Bruce D."/>
            <person name="Goodwin L."/>
            <person name="Land M."/>
            <person name="Hauser L."/>
            <person name="Chang Y.J."/>
            <person name="Jeffries C.D."/>
            <person name="Ivanova N."/>
            <person name="Mavromatis K."/>
            <person name="Mikhailova N."/>
            <person name="Chen A."/>
            <person name="Palaniappan K."/>
            <person name="Chain P."/>
            <person name="Rohde M."/>
            <person name="Goker M."/>
            <person name="Bristow J."/>
            <person name="Eisen J.A."/>
            <person name="Markowitz V."/>
            <person name="Hugenholtz P."/>
            <person name="Kyrpides N.C."/>
            <person name="Klenk H.P."/>
        </authorList>
    </citation>
    <scope>NUCLEOTIDE SEQUENCE [LARGE SCALE GENOMIC DNA]</scope>
    <source>
        <strain evidence="7">ATCC 12428 / DSM 43021 / JCM 3005 / NI 9100</strain>
    </source>
</reference>
<dbReference type="OrthoDB" id="9807329at2"/>
<evidence type="ECO:0000313" key="6">
    <source>
        <dbReference type="EMBL" id="ACZ87193.1"/>
    </source>
</evidence>
<feature type="domain" description="LD-carboxypeptidase N-terminal" evidence="4">
    <location>
        <begin position="24"/>
        <end position="143"/>
    </location>
</feature>
<dbReference type="SUPFAM" id="SSF141986">
    <property type="entry name" value="LD-carboxypeptidase A C-terminal domain-like"/>
    <property type="match status" value="1"/>
</dbReference>
<dbReference type="InterPro" id="IPR029062">
    <property type="entry name" value="Class_I_gatase-like"/>
</dbReference>
<dbReference type="Pfam" id="PF17676">
    <property type="entry name" value="Peptidase_S66C"/>
    <property type="match status" value="1"/>
</dbReference>
<feature type="active site" description="Charge relay system" evidence="3">
    <location>
        <position position="313"/>
    </location>
</feature>
<dbReference type="Proteomes" id="UP000002029">
    <property type="component" value="Chromosome"/>
</dbReference>
<evidence type="ECO:0000313" key="7">
    <source>
        <dbReference type="Proteomes" id="UP000002029"/>
    </source>
</evidence>
<dbReference type="PANTHER" id="PTHR30237">
    <property type="entry name" value="MURAMOYLTETRAPEPTIDE CARBOXYPEPTIDASE"/>
    <property type="match status" value="1"/>
</dbReference>
<dbReference type="InterPro" id="IPR027478">
    <property type="entry name" value="LdcA_N"/>
</dbReference>
<keyword evidence="2" id="KW-0378">Hydrolase</keyword>
<dbReference type="InterPro" id="IPR040449">
    <property type="entry name" value="Peptidase_S66_N"/>
</dbReference>
<feature type="active site" description="Nucleophile" evidence="3">
    <location>
        <position position="123"/>
    </location>
</feature>